<dbReference type="PROSITE" id="PS00497">
    <property type="entry name" value="TYROSINASE_1"/>
    <property type="match status" value="1"/>
</dbReference>
<dbReference type="InterPro" id="IPR057190">
    <property type="entry name" value="DUF7868"/>
</dbReference>
<accession>A0A395JKA0</accession>
<name>A0A395JKA0_9GAMM</name>
<gene>
    <name evidence="6" type="ORF">DFR28_102581</name>
</gene>
<dbReference type="Pfam" id="PF25271">
    <property type="entry name" value="DUF7868"/>
    <property type="match status" value="1"/>
</dbReference>
<evidence type="ECO:0000313" key="7">
    <source>
        <dbReference type="Proteomes" id="UP000253083"/>
    </source>
</evidence>
<dbReference type="Proteomes" id="UP000253083">
    <property type="component" value="Unassembled WGS sequence"/>
</dbReference>
<evidence type="ECO:0000313" key="6">
    <source>
        <dbReference type="EMBL" id="RBP51162.1"/>
    </source>
</evidence>
<comment type="caution">
    <text evidence="6">The sequence shown here is derived from an EMBL/GenBank/DDBJ whole genome shotgun (WGS) entry which is preliminary data.</text>
</comment>
<dbReference type="InterPro" id="IPR008922">
    <property type="entry name" value="Di-copper_centre_dom_sf"/>
</dbReference>
<dbReference type="GO" id="GO:0046872">
    <property type="term" value="F:metal ion binding"/>
    <property type="evidence" value="ECO:0007669"/>
    <property type="project" value="UniProtKB-KW"/>
</dbReference>
<feature type="compositionally biased region" description="Polar residues" evidence="3">
    <location>
        <begin position="273"/>
        <end position="289"/>
    </location>
</feature>
<dbReference type="PRINTS" id="PR00092">
    <property type="entry name" value="TYROSINASE"/>
</dbReference>
<dbReference type="InterPro" id="IPR002227">
    <property type="entry name" value="Tyrosinase_Cu-bd"/>
</dbReference>
<evidence type="ECO:0000259" key="4">
    <source>
        <dbReference type="PROSITE" id="PS00497"/>
    </source>
</evidence>
<keyword evidence="2" id="KW-0186">Copper</keyword>
<sequence>MNLLVVVYLGGYVTYTSYRVDNSDGIGCWLRVIWSRSVSFTHFSSSELIESAISWFLTDQGEWNIMSNYTRSNAWDHNGTFENSDLFWYAKGVGVMQSRSLDDPNSWWFFAAIHGEYVYTPQRGYPGWAYIPPTPAVPTSPLPSQAVYDTYWNQCQHQSWYFLPWHRGYLIALEQQLREAIIGLGGPKNWALPYWNYLGAGAEYKMPPAFQQRTLPDATPNPLFVTARYGPQGDADIYIPIPPVSRQCMSNDLFTGSNINTPRPGFGGPETGFSHNGRQSGNLESNPHNQVHVDVGGEAPDGSLWGLMSDPGIAALDPIFYLHHANIDRMWAVWNASGNVNPTSDKWLQGPAAAGERGFIMPKPGATPWVYTPQEVDDMAKVDYTYAGLSAEAAQPVSATLPSTKRMAQFGVEFSEAVLMADNSDSDSELLGAQDGRQKIESSGLRASVKLDSGARNKMLSSFAAASASAPPNRAYLQLENVRGTRDANKLNVFVNGSPAGSVALFGLRRASMKDGEHGGSGLTLEVDITSIIDTLHLDNALDVDALDVQILPERGVAAEAELSVGRISIYREGNL</sequence>
<evidence type="ECO:0000256" key="2">
    <source>
        <dbReference type="ARBA" id="ARBA00023008"/>
    </source>
</evidence>
<evidence type="ECO:0000256" key="1">
    <source>
        <dbReference type="ARBA" id="ARBA00022723"/>
    </source>
</evidence>
<protein>
    <submittedName>
        <fullName evidence="6">Tyrosinase</fullName>
    </submittedName>
</protein>
<dbReference type="InParanoid" id="A0A395JKA0"/>
<dbReference type="PROSITE" id="PS00498">
    <property type="entry name" value="TYROSINASE_2"/>
    <property type="match status" value="1"/>
</dbReference>
<keyword evidence="1" id="KW-0479">Metal-binding</keyword>
<dbReference type="EMBL" id="QNRT01000002">
    <property type="protein sequence ID" value="RBP51162.1"/>
    <property type="molecule type" value="Genomic_DNA"/>
</dbReference>
<dbReference type="Gene3D" id="1.10.1280.10">
    <property type="entry name" value="Di-copper center containing domain from catechol oxidase"/>
    <property type="match status" value="1"/>
</dbReference>
<dbReference type="RefSeq" id="WP_211316933.1">
    <property type="nucleotide sequence ID" value="NZ_QNRT01000002.1"/>
</dbReference>
<dbReference type="SUPFAM" id="SSF48056">
    <property type="entry name" value="Di-copper centre-containing domain"/>
    <property type="match status" value="1"/>
</dbReference>
<dbReference type="PANTHER" id="PTHR11474">
    <property type="entry name" value="TYROSINASE FAMILY MEMBER"/>
    <property type="match status" value="1"/>
</dbReference>
<feature type="domain" description="Tyrosinase copper-binding" evidence="5">
    <location>
        <begin position="317"/>
        <end position="328"/>
    </location>
</feature>
<feature type="region of interest" description="Disordered" evidence="3">
    <location>
        <begin position="262"/>
        <end position="290"/>
    </location>
</feature>
<keyword evidence="7" id="KW-1185">Reference proteome</keyword>
<dbReference type="InterPro" id="IPR050316">
    <property type="entry name" value="Tyrosinase/Hemocyanin"/>
</dbReference>
<dbReference type="GO" id="GO:0016491">
    <property type="term" value="F:oxidoreductase activity"/>
    <property type="evidence" value="ECO:0007669"/>
    <property type="project" value="InterPro"/>
</dbReference>
<evidence type="ECO:0000259" key="5">
    <source>
        <dbReference type="PROSITE" id="PS00498"/>
    </source>
</evidence>
<feature type="domain" description="Tyrosinase copper-binding" evidence="4">
    <location>
        <begin position="157"/>
        <end position="174"/>
    </location>
</feature>
<proteinExistence type="predicted"/>
<dbReference type="AlphaFoldDB" id="A0A395JKA0"/>
<reference evidence="6 7" key="1">
    <citation type="submission" date="2018-06" db="EMBL/GenBank/DDBJ databases">
        <title>Genomic Encyclopedia of Type Strains, Phase IV (KMG-IV): sequencing the most valuable type-strain genomes for metagenomic binning, comparative biology and taxonomic classification.</title>
        <authorList>
            <person name="Goeker M."/>
        </authorList>
    </citation>
    <scope>NUCLEOTIDE SEQUENCE [LARGE SCALE GENOMIC DNA]</scope>
    <source>
        <strain evidence="6 7">DSM 24032</strain>
    </source>
</reference>
<evidence type="ECO:0000256" key="3">
    <source>
        <dbReference type="SAM" id="MobiDB-lite"/>
    </source>
</evidence>
<dbReference type="PANTHER" id="PTHR11474:SF76">
    <property type="entry name" value="SHKT DOMAIN-CONTAINING PROTEIN"/>
    <property type="match status" value="1"/>
</dbReference>
<dbReference type="Pfam" id="PF00264">
    <property type="entry name" value="Tyrosinase"/>
    <property type="match status" value="1"/>
</dbReference>
<organism evidence="6 7">
    <name type="scientific">Arenicella xantha</name>
    <dbReference type="NCBI Taxonomy" id="644221"/>
    <lineage>
        <taxon>Bacteria</taxon>
        <taxon>Pseudomonadati</taxon>
        <taxon>Pseudomonadota</taxon>
        <taxon>Gammaproteobacteria</taxon>
        <taxon>Arenicellales</taxon>
        <taxon>Arenicellaceae</taxon>
        <taxon>Arenicella</taxon>
    </lineage>
</organism>